<dbReference type="Pfam" id="PF00378">
    <property type="entry name" value="ECH_1"/>
    <property type="match status" value="1"/>
</dbReference>
<evidence type="ECO:0000256" key="5">
    <source>
        <dbReference type="ARBA" id="ARBA00023235"/>
    </source>
</evidence>
<evidence type="ECO:0008006" key="8">
    <source>
        <dbReference type="Google" id="ProtNLM"/>
    </source>
</evidence>
<evidence type="ECO:0000256" key="3">
    <source>
        <dbReference type="ARBA" id="ARBA00022832"/>
    </source>
</evidence>
<name>A0A3M6TIE6_POCDA</name>
<comment type="pathway">
    <text evidence="1">Lipid metabolism; fatty acid beta-oxidation.</text>
</comment>
<gene>
    <name evidence="6" type="ORF">pdam_00022383</name>
</gene>
<comment type="caution">
    <text evidence="6">The sequence shown here is derived from an EMBL/GenBank/DDBJ whole genome shotgun (WGS) entry which is preliminary data.</text>
</comment>
<evidence type="ECO:0000256" key="4">
    <source>
        <dbReference type="ARBA" id="ARBA00023098"/>
    </source>
</evidence>
<dbReference type="GO" id="GO:0006635">
    <property type="term" value="P:fatty acid beta-oxidation"/>
    <property type="evidence" value="ECO:0007669"/>
    <property type="project" value="UniProtKB-UniPathway"/>
</dbReference>
<dbReference type="PANTHER" id="PTHR43149">
    <property type="entry name" value="ENOYL-COA HYDRATASE"/>
    <property type="match status" value="1"/>
</dbReference>
<dbReference type="Gene3D" id="3.90.226.10">
    <property type="entry name" value="2-enoyl-CoA Hydratase, Chain A, domain 1"/>
    <property type="match status" value="1"/>
</dbReference>
<protein>
    <recommendedName>
        <fullName evidence="8">Enoyl-CoA hydratase</fullName>
    </recommendedName>
</protein>
<organism evidence="6 7">
    <name type="scientific">Pocillopora damicornis</name>
    <name type="common">Cauliflower coral</name>
    <name type="synonym">Millepora damicornis</name>
    <dbReference type="NCBI Taxonomy" id="46731"/>
    <lineage>
        <taxon>Eukaryota</taxon>
        <taxon>Metazoa</taxon>
        <taxon>Cnidaria</taxon>
        <taxon>Anthozoa</taxon>
        <taxon>Hexacorallia</taxon>
        <taxon>Scleractinia</taxon>
        <taxon>Astrocoeniina</taxon>
        <taxon>Pocilloporidae</taxon>
        <taxon>Pocillopora</taxon>
    </lineage>
</organism>
<keyword evidence="5" id="KW-0413">Isomerase</keyword>
<dbReference type="AlphaFoldDB" id="A0A3M6TIE6"/>
<evidence type="ECO:0000256" key="1">
    <source>
        <dbReference type="ARBA" id="ARBA00005005"/>
    </source>
</evidence>
<keyword evidence="7" id="KW-1185">Reference proteome</keyword>
<dbReference type="InterPro" id="IPR014748">
    <property type="entry name" value="Enoyl-CoA_hydra_C"/>
</dbReference>
<dbReference type="GO" id="GO:0051750">
    <property type="term" value="F:delta(3,5)-delta(2,4)-dienoyl-CoA isomerase activity"/>
    <property type="evidence" value="ECO:0007669"/>
    <property type="project" value="TreeGrafter"/>
</dbReference>
<dbReference type="CDD" id="cd06558">
    <property type="entry name" value="crotonase-like"/>
    <property type="match status" value="1"/>
</dbReference>
<dbReference type="SUPFAM" id="SSF52096">
    <property type="entry name" value="ClpP/crotonase"/>
    <property type="match status" value="1"/>
</dbReference>
<dbReference type="Gene3D" id="1.10.12.10">
    <property type="entry name" value="Lyase 2-enoyl-coa Hydratase, Chain A, domain 2"/>
    <property type="match status" value="1"/>
</dbReference>
<dbReference type="InterPro" id="IPR001753">
    <property type="entry name" value="Enoyl-CoA_hydra/iso"/>
</dbReference>
<dbReference type="GO" id="GO:0005739">
    <property type="term" value="C:mitochondrion"/>
    <property type="evidence" value="ECO:0007669"/>
    <property type="project" value="TreeGrafter"/>
</dbReference>
<keyword evidence="4" id="KW-0443">Lipid metabolism</keyword>
<dbReference type="PANTHER" id="PTHR43149:SF1">
    <property type="entry name" value="DELTA(3,5)-DELTA(2,4)-DIENOYL-COA ISOMERASE, MITOCHONDRIAL"/>
    <property type="match status" value="1"/>
</dbReference>
<sequence length="251" mass="28179">DKVGQMFSRFGIGRGISGRLSNTCVSLKPEKVLLASQSSAIHSSNTRMNSTEQYKFETLAVTKPQEHVIQVELNRPDKRNAMNGTFWREMVDCFRQIGDDSDCRAVVLTGAGKIFTAGLDLMDMGSDLMNSDLEPSRRAHMLRKLILFLQESFRSIEKCPQPVIAAVHSGCVGGGVDMICSCDIRLCSSDAWFQIRVSDSFKFPKVELKTRYELSFTSRKATWNMAMLQTEDILKAVQSTMNKEEPVFSKL</sequence>
<evidence type="ECO:0000256" key="2">
    <source>
        <dbReference type="ARBA" id="ARBA00005254"/>
    </source>
</evidence>
<dbReference type="Proteomes" id="UP000275408">
    <property type="component" value="Unassembled WGS sequence"/>
</dbReference>
<dbReference type="EMBL" id="RCHS01003520">
    <property type="protein sequence ID" value="RMX41192.1"/>
    <property type="molecule type" value="Genomic_DNA"/>
</dbReference>
<reference evidence="6 7" key="1">
    <citation type="journal article" date="2018" name="Sci. Rep.">
        <title>Comparative analysis of the Pocillopora damicornis genome highlights role of immune system in coral evolution.</title>
        <authorList>
            <person name="Cunning R."/>
            <person name="Bay R.A."/>
            <person name="Gillette P."/>
            <person name="Baker A.C."/>
            <person name="Traylor-Knowles N."/>
        </authorList>
    </citation>
    <scope>NUCLEOTIDE SEQUENCE [LARGE SCALE GENOMIC DNA]</scope>
    <source>
        <strain evidence="6">RSMAS</strain>
        <tissue evidence="6">Whole animal</tissue>
    </source>
</reference>
<dbReference type="OrthoDB" id="14970at2759"/>
<evidence type="ECO:0000313" key="7">
    <source>
        <dbReference type="Proteomes" id="UP000275408"/>
    </source>
</evidence>
<dbReference type="STRING" id="46731.A0A3M6TIE6"/>
<accession>A0A3M6TIE6</accession>
<keyword evidence="3" id="KW-0276">Fatty acid metabolism</keyword>
<feature type="non-terminal residue" evidence="6">
    <location>
        <position position="1"/>
    </location>
</feature>
<dbReference type="InterPro" id="IPR045002">
    <property type="entry name" value="Ech1-like"/>
</dbReference>
<comment type="similarity">
    <text evidence="2">Belongs to the enoyl-CoA hydratase/isomerase family.</text>
</comment>
<dbReference type="UniPathway" id="UPA00659"/>
<dbReference type="InterPro" id="IPR029045">
    <property type="entry name" value="ClpP/crotonase-like_dom_sf"/>
</dbReference>
<evidence type="ECO:0000313" key="6">
    <source>
        <dbReference type="EMBL" id="RMX41192.1"/>
    </source>
</evidence>
<proteinExistence type="inferred from homology"/>